<keyword evidence="2" id="KW-1185">Reference proteome</keyword>
<reference evidence="1 2" key="1">
    <citation type="journal article" date="2016" name="Nat. Commun.">
        <title>Extremotolerant tardigrade genome and improved radiotolerance of human cultured cells by tardigrade-unique protein.</title>
        <authorList>
            <person name="Hashimoto T."/>
            <person name="Horikawa D.D."/>
            <person name="Saito Y."/>
            <person name="Kuwahara H."/>
            <person name="Kozuka-Hata H."/>
            <person name="Shin-I T."/>
            <person name="Minakuchi Y."/>
            <person name="Ohishi K."/>
            <person name="Motoyama A."/>
            <person name="Aizu T."/>
            <person name="Enomoto A."/>
            <person name="Kondo K."/>
            <person name="Tanaka S."/>
            <person name="Hara Y."/>
            <person name="Koshikawa S."/>
            <person name="Sagara H."/>
            <person name="Miura T."/>
            <person name="Yokobori S."/>
            <person name="Miyagawa K."/>
            <person name="Suzuki Y."/>
            <person name="Kubo T."/>
            <person name="Oyama M."/>
            <person name="Kohara Y."/>
            <person name="Fujiyama A."/>
            <person name="Arakawa K."/>
            <person name="Katayama T."/>
            <person name="Toyoda A."/>
            <person name="Kunieda T."/>
        </authorList>
    </citation>
    <scope>NUCLEOTIDE SEQUENCE [LARGE SCALE GENOMIC DNA]</scope>
    <source>
        <strain evidence="1 2">YOKOZUNA-1</strain>
    </source>
</reference>
<proteinExistence type="predicted"/>
<gene>
    <name evidence="1" type="primary">RvY_15619-1</name>
    <name evidence="1" type="synonym">RvY_15619.1</name>
    <name evidence="1" type="ORF">RvY_15619</name>
</gene>
<comment type="caution">
    <text evidence="1">The sequence shown here is derived from an EMBL/GenBank/DDBJ whole genome shotgun (WGS) entry which is preliminary data.</text>
</comment>
<protein>
    <submittedName>
        <fullName evidence="1">Uncharacterized protein</fullName>
    </submittedName>
</protein>
<evidence type="ECO:0000313" key="2">
    <source>
        <dbReference type="Proteomes" id="UP000186922"/>
    </source>
</evidence>
<dbReference type="AlphaFoldDB" id="A0A1D1W2B4"/>
<dbReference type="Proteomes" id="UP000186922">
    <property type="component" value="Unassembled WGS sequence"/>
</dbReference>
<name>A0A1D1W2B4_RAMVA</name>
<dbReference type="EMBL" id="BDGG01000012">
    <property type="protein sequence ID" value="GAV05494.1"/>
    <property type="molecule type" value="Genomic_DNA"/>
</dbReference>
<sequence length="126" mass="14381">MRKKKKKLKSQLQKLGARPSLVLDPRQLRLEDLQTGITLPSSDSEIFHKAQAPWTEHLRLSAREYLLVLTDVRLLNSSLIDAGLSSLEKVTHERQMPIRGLDYARDMKADPRNNSLMKLFMISVSG</sequence>
<accession>A0A1D1W2B4</accession>
<organism evidence="1 2">
    <name type="scientific">Ramazzottius varieornatus</name>
    <name type="common">Water bear</name>
    <name type="synonym">Tardigrade</name>
    <dbReference type="NCBI Taxonomy" id="947166"/>
    <lineage>
        <taxon>Eukaryota</taxon>
        <taxon>Metazoa</taxon>
        <taxon>Ecdysozoa</taxon>
        <taxon>Tardigrada</taxon>
        <taxon>Eutardigrada</taxon>
        <taxon>Parachela</taxon>
        <taxon>Hypsibioidea</taxon>
        <taxon>Ramazzottiidae</taxon>
        <taxon>Ramazzottius</taxon>
    </lineage>
</organism>
<evidence type="ECO:0000313" key="1">
    <source>
        <dbReference type="EMBL" id="GAV05494.1"/>
    </source>
</evidence>